<comment type="similarity">
    <text evidence="2">Belongs to the BexD/CtrA/VexA family.</text>
</comment>
<keyword evidence="7" id="KW-0732">Signal</keyword>
<keyword evidence="3" id="KW-0813">Transport</keyword>
<evidence type="ECO:0000256" key="12">
    <source>
        <dbReference type="ARBA" id="ARBA00023139"/>
    </source>
</evidence>
<evidence type="ECO:0000256" key="4">
    <source>
        <dbReference type="ARBA" id="ARBA00022452"/>
    </source>
</evidence>
<keyword evidence="4" id="KW-1134">Transmembrane beta strand</keyword>
<dbReference type="KEGG" id="aay:WYH_00292"/>
<feature type="domain" description="Polysaccharide export protein N-terminal" evidence="15">
    <location>
        <begin position="41"/>
        <end position="116"/>
    </location>
</feature>
<dbReference type="EMBL" id="CP011452">
    <property type="protein sequence ID" value="AKH41356.1"/>
    <property type="molecule type" value="Genomic_DNA"/>
</dbReference>
<keyword evidence="10" id="KW-0626">Porin</keyword>
<keyword evidence="12" id="KW-0564">Palmitate</keyword>
<dbReference type="GO" id="GO:0006811">
    <property type="term" value="P:monoatomic ion transport"/>
    <property type="evidence" value="ECO:0007669"/>
    <property type="project" value="UniProtKB-KW"/>
</dbReference>
<dbReference type="Gene3D" id="3.10.560.10">
    <property type="entry name" value="Outer membrane lipoprotein wza domain like"/>
    <property type="match status" value="1"/>
</dbReference>
<keyword evidence="18" id="KW-1185">Reference proteome</keyword>
<evidence type="ECO:0000256" key="13">
    <source>
        <dbReference type="ARBA" id="ARBA00023237"/>
    </source>
</evidence>
<dbReference type="STRING" id="1267766.WYH_00292"/>
<keyword evidence="9" id="KW-0406">Ion transport</keyword>
<keyword evidence="11" id="KW-0472">Membrane</keyword>
<evidence type="ECO:0000256" key="8">
    <source>
        <dbReference type="ARBA" id="ARBA00023047"/>
    </source>
</evidence>
<dbReference type="AlphaFoldDB" id="A0A0F7KQH1"/>
<evidence type="ECO:0000256" key="11">
    <source>
        <dbReference type="ARBA" id="ARBA00023136"/>
    </source>
</evidence>
<dbReference type="GO" id="GO:0015159">
    <property type="term" value="F:polysaccharide transmembrane transporter activity"/>
    <property type="evidence" value="ECO:0007669"/>
    <property type="project" value="InterPro"/>
</dbReference>
<keyword evidence="5" id="KW-0762">Sugar transport</keyword>
<evidence type="ECO:0000259" key="16">
    <source>
        <dbReference type="Pfam" id="PF22461"/>
    </source>
</evidence>
<protein>
    <submittedName>
        <fullName evidence="17">Polysaccharide biosynthesis/export protein</fullName>
    </submittedName>
</protein>
<gene>
    <name evidence="17" type="ORF">WYH_00292</name>
</gene>
<evidence type="ECO:0000313" key="18">
    <source>
        <dbReference type="Proteomes" id="UP000034392"/>
    </source>
</evidence>
<keyword evidence="6" id="KW-0812">Transmembrane</keyword>
<keyword evidence="13" id="KW-0998">Cell outer membrane</keyword>
<proteinExistence type="inferred from homology"/>
<dbReference type="PANTHER" id="PTHR33619:SF3">
    <property type="entry name" value="POLYSACCHARIDE EXPORT PROTEIN GFCE-RELATED"/>
    <property type="match status" value="1"/>
</dbReference>
<accession>A0A0F7KQH1</accession>
<sequence>MRLRWLAFVLAVGLSAGCKTTNMPTGGAAYDVIPAPSAVSRPAEYRIGPLDLLKISVFQEPDLSLEEVPVDASGNILFPLIGRIGVTGKTSTELAEDIGRRLGEKYLVDPQVTVIVSRSASQKVTVEGAVTQPGVFEIEGPTTLLQAMALAKGPTQTAKLNEVIVFRRQEDGVYAARFDLSDIRKGLQPNPEILGNDIVVVGNSFAKSLFRDFLQVSPLLATVFVRLD</sequence>
<dbReference type="PROSITE" id="PS51257">
    <property type="entry name" value="PROKAR_LIPOPROTEIN"/>
    <property type="match status" value="1"/>
</dbReference>
<evidence type="ECO:0000256" key="2">
    <source>
        <dbReference type="ARBA" id="ARBA00009450"/>
    </source>
</evidence>
<dbReference type="PATRIC" id="fig|1267766.3.peg.298"/>
<comment type="subcellular location">
    <subcellularLocation>
        <location evidence="1">Cell outer membrane</location>
        <topology evidence="1">Multi-pass membrane protein</topology>
    </subcellularLocation>
</comment>
<dbReference type="Pfam" id="PF02563">
    <property type="entry name" value="Poly_export"/>
    <property type="match status" value="1"/>
</dbReference>
<evidence type="ECO:0000256" key="7">
    <source>
        <dbReference type="ARBA" id="ARBA00022729"/>
    </source>
</evidence>
<dbReference type="PANTHER" id="PTHR33619">
    <property type="entry name" value="POLYSACCHARIDE EXPORT PROTEIN GFCE-RELATED"/>
    <property type="match status" value="1"/>
</dbReference>
<evidence type="ECO:0000256" key="14">
    <source>
        <dbReference type="ARBA" id="ARBA00023288"/>
    </source>
</evidence>
<dbReference type="InterPro" id="IPR054765">
    <property type="entry name" value="SLBB_dom"/>
</dbReference>
<dbReference type="InterPro" id="IPR003715">
    <property type="entry name" value="Poly_export_N"/>
</dbReference>
<dbReference type="GO" id="GO:0015288">
    <property type="term" value="F:porin activity"/>
    <property type="evidence" value="ECO:0007669"/>
    <property type="project" value="UniProtKB-KW"/>
</dbReference>
<dbReference type="Pfam" id="PF22461">
    <property type="entry name" value="SLBB_2"/>
    <property type="match status" value="1"/>
</dbReference>
<dbReference type="GO" id="GO:0009279">
    <property type="term" value="C:cell outer membrane"/>
    <property type="evidence" value="ECO:0007669"/>
    <property type="project" value="UniProtKB-SubCell"/>
</dbReference>
<dbReference type="InterPro" id="IPR049712">
    <property type="entry name" value="Poly_export"/>
</dbReference>
<evidence type="ECO:0000256" key="3">
    <source>
        <dbReference type="ARBA" id="ARBA00022448"/>
    </source>
</evidence>
<evidence type="ECO:0000256" key="1">
    <source>
        <dbReference type="ARBA" id="ARBA00004571"/>
    </source>
</evidence>
<name>A0A0F7KQH1_9SPHN</name>
<evidence type="ECO:0000256" key="9">
    <source>
        <dbReference type="ARBA" id="ARBA00023065"/>
    </source>
</evidence>
<evidence type="ECO:0000256" key="6">
    <source>
        <dbReference type="ARBA" id="ARBA00022692"/>
    </source>
</evidence>
<dbReference type="Proteomes" id="UP000034392">
    <property type="component" value="Chromosome"/>
</dbReference>
<evidence type="ECO:0000259" key="15">
    <source>
        <dbReference type="Pfam" id="PF02563"/>
    </source>
</evidence>
<organism evidence="17 18">
    <name type="scientific">Croceibacterium atlanticum</name>
    <dbReference type="NCBI Taxonomy" id="1267766"/>
    <lineage>
        <taxon>Bacteria</taxon>
        <taxon>Pseudomonadati</taxon>
        <taxon>Pseudomonadota</taxon>
        <taxon>Alphaproteobacteria</taxon>
        <taxon>Sphingomonadales</taxon>
        <taxon>Erythrobacteraceae</taxon>
        <taxon>Croceibacterium</taxon>
    </lineage>
</organism>
<reference evidence="17" key="1">
    <citation type="submission" date="2015-05" db="EMBL/GenBank/DDBJ databases">
        <title>The complete genome of Altererythrobacter atlanticus strain 26DY36.</title>
        <authorList>
            <person name="Wu Y.-H."/>
            <person name="Cheng H."/>
            <person name="Wu X.-W."/>
        </authorList>
    </citation>
    <scope>NUCLEOTIDE SEQUENCE [LARGE SCALE GENOMIC DNA]</scope>
    <source>
        <strain evidence="17">26DY36</strain>
    </source>
</reference>
<evidence type="ECO:0000256" key="5">
    <source>
        <dbReference type="ARBA" id="ARBA00022597"/>
    </source>
</evidence>
<keyword evidence="14" id="KW-0449">Lipoprotein</keyword>
<feature type="domain" description="SLBB" evidence="16">
    <location>
        <begin position="122"/>
        <end position="201"/>
    </location>
</feature>
<keyword evidence="8" id="KW-0625">Polysaccharide transport</keyword>
<evidence type="ECO:0000313" key="17">
    <source>
        <dbReference type="EMBL" id="AKH41356.1"/>
    </source>
</evidence>
<evidence type="ECO:0000256" key="10">
    <source>
        <dbReference type="ARBA" id="ARBA00023114"/>
    </source>
</evidence>
<dbReference type="GO" id="GO:0046930">
    <property type="term" value="C:pore complex"/>
    <property type="evidence" value="ECO:0007669"/>
    <property type="project" value="UniProtKB-KW"/>
</dbReference>